<organism evidence="1 2">
    <name type="scientific">Ruthenibacterium intestinale</name>
    <dbReference type="NCBI Taxonomy" id="3133163"/>
    <lineage>
        <taxon>Bacteria</taxon>
        <taxon>Bacillati</taxon>
        <taxon>Bacillota</taxon>
        <taxon>Clostridia</taxon>
        <taxon>Eubacteriales</taxon>
        <taxon>Oscillospiraceae</taxon>
        <taxon>Ruthenibacterium</taxon>
    </lineage>
</organism>
<evidence type="ECO:0000313" key="2">
    <source>
        <dbReference type="Proteomes" id="UP001477672"/>
    </source>
</evidence>
<reference evidence="1 2" key="1">
    <citation type="submission" date="2024-03" db="EMBL/GenBank/DDBJ databases">
        <title>Human intestinal bacterial collection.</title>
        <authorList>
            <person name="Pauvert C."/>
            <person name="Hitch T.C.A."/>
            <person name="Clavel T."/>
        </authorList>
    </citation>
    <scope>NUCLEOTIDE SEQUENCE [LARGE SCALE GENOMIC DNA]</scope>
    <source>
        <strain evidence="1 2">CLA-JM-H11</strain>
    </source>
</reference>
<keyword evidence="2" id="KW-1185">Reference proteome</keyword>
<sequence>MKLQNLTFQHLNVVHTLKENIFIKFFQSKRRSAGFTENSLRDILVGTATAFFLGGAAAPSDNRIVVKVSTTTT</sequence>
<dbReference type="Proteomes" id="UP001477672">
    <property type="component" value="Unassembled WGS sequence"/>
</dbReference>
<proteinExistence type="predicted"/>
<gene>
    <name evidence="1" type="ORF">WMO24_11550</name>
</gene>
<evidence type="ECO:0000313" key="1">
    <source>
        <dbReference type="EMBL" id="MEQ2521056.1"/>
    </source>
</evidence>
<dbReference type="RefSeq" id="WP_349216597.1">
    <property type="nucleotide sequence ID" value="NZ_JBBMFA010000101.1"/>
</dbReference>
<protein>
    <submittedName>
        <fullName evidence="1">Uncharacterized protein</fullName>
    </submittedName>
</protein>
<accession>A0ABV1GH54</accession>
<name>A0ABV1GH54_9FIRM</name>
<comment type="caution">
    <text evidence="1">The sequence shown here is derived from an EMBL/GenBank/DDBJ whole genome shotgun (WGS) entry which is preliminary data.</text>
</comment>
<dbReference type="EMBL" id="JBBMFA010000101">
    <property type="protein sequence ID" value="MEQ2521056.1"/>
    <property type="molecule type" value="Genomic_DNA"/>
</dbReference>